<dbReference type="InterPro" id="IPR005149">
    <property type="entry name" value="Tscrpt_reg_PadR_N"/>
</dbReference>
<reference evidence="3 4" key="1">
    <citation type="journal article" date="2010" name="J. Bacteriol.">
        <title>Genome sequence of the oligotrophic marine Gammaproteobacterium HTCC2143, isolated from the Oregon Coast.</title>
        <authorList>
            <person name="Oh H.M."/>
            <person name="Kang I."/>
            <person name="Ferriera S."/>
            <person name="Giovannoni S.J."/>
            <person name="Cho J.C."/>
        </authorList>
    </citation>
    <scope>NUCLEOTIDE SEQUENCE [LARGE SCALE GENOMIC DNA]</scope>
    <source>
        <strain evidence="3 4">HTCC2143</strain>
    </source>
</reference>
<dbReference type="Gene3D" id="1.10.10.10">
    <property type="entry name" value="Winged helix-like DNA-binding domain superfamily/Winged helix DNA-binding domain"/>
    <property type="match status" value="1"/>
</dbReference>
<evidence type="ECO:0000313" key="4">
    <source>
        <dbReference type="Proteomes" id="UP000004931"/>
    </source>
</evidence>
<organism evidence="3 4">
    <name type="scientific">marine gamma proteobacterium HTCC2143</name>
    <dbReference type="NCBI Taxonomy" id="247633"/>
    <lineage>
        <taxon>Bacteria</taxon>
        <taxon>Pseudomonadati</taxon>
        <taxon>Pseudomonadota</taxon>
        <taxon>Gammaproteobacteria</taxon>
        <taxon>Cellvibrionales</taxon>
        <taxon>Spongiibacteraceae</taxon>
        <taxon>BD1-7 clade</taxon>
    </lineage>
</organism>
<dbReference type="Gene3D" id="6.10.140.190">
    <property type="match status" value="1"/>
</dbReference>
<dbReference type="InterPro" id="IPR036390">
    <property type="entry name" value="WH_DNA-bd_sf"/>
</dbReference>
<dbReference type="InterPro" id="IPR018309">
    <property type="entry name" value="Tscrpt_reg_PadR_C"/>
</dbReference>
<name>A0YG06_9GAMM</name>
<evidence type="ECO:0000259" key="1">
    <source>
        <dbReference type="Pfam" id="PF03551"/>
    </source>
</evidence>
<dbReference type="InterPro" id="IPR036388">
    <property type="entry name" value="WH-like_DNA-bd_sf"/>
</dbReference>
<dbReference type="PANTHER" id="PTHR43252">
    <property type="entry name" value="TRANSCRIPTIONAL REGULATOR YQJI"/>
    <property type="match status" value="1"/>
</dbReference>
<dbReference type="Proteomes" id="UP000004931">
    <property type="component" value="Unassembled WGS sequence"/>
</dbReference>
<sequence>MALSHAIMTALLEEDLSGYDLAKKFDMSLGFFWQASHQQIYQELKKMLERGWLSPDTVEQAGKPNKILYALTSEGKAALDDWVVSETKSRSAKEDLYVKLYNIGHCDPEPLIGEIADRQLQCQRQLELYLKIKDRHYGEPETLAINRKGIYLALSAGIRQQQMHIEWCDEALELLGAIA</sequence>
<accession>A0YG06</accession>
<keyword evidence="4" id="KW-1185">Reference proteome</keyword>
<comment type="caution">
    <text evidence="3">The sequence shown here is derived from an EMBL/GenBank/DDBJ whole genome shotgun (WGS) entry which is preliminary data.</text>
</comment>
<dbReference type="eggNOG" id="COG1695">
    <property type="taxonomic scope" value="Bacteria"/>
</dbReference>
<dbReference type="PANTHER" id="PTHR43252:SF4">
    <property type="entry name" value="TRANSCRIPTIONAL REGULATORY PROTEIN"/>
    <property type="match status" value="1"/>
</dbReference>
<dbReference type="Pfam" id="PF03551">
    <property type="entry name" value="PadR"/>
    <property type="match status" value="1"/>
</dbReference>
<protein>
    <recommendedName>
        <fullName evidence="5">PadR family transcriptional regulator</fullName>
    </recommendedName>
</protein>
<proteinExistence type="predicted"/>
<dbReference type="AlphaFoldDB" id="A0YG06"/>
<dbReference type="SUPFAM" id="SSF46785">
    <property type="entry name" value="Winged helix' DNA-binding domain"/>
    <property type="match status" value="1"/>
</dbReference>
<gene>
    <name evidence="3" type="ORF">GP2143_01895</name>
</gene>
<evidence type="ECO:0000259" key="2">
    <source>
        <dbReference type="Pfam" id="PF10400"/>
    </source>
</evidence>
<dbReference type="Pfam" id="PF10400">
    <property type="entry name" value="Vir_act_alpha_C"/>
    <property type="match status" value="1"/>
</dbReference>
<evidence type="ECO:0008006" key="5">
    <source>
        <dbReference type="Google" id="ProtNLM"/>
    </source>
</evidence>
<dbReference type="OrthoDB" id="3186544at2"/>
<feature type="domain" description="Transcription regulator PadR N-terminal" evidence="1">
    <location>
        <begin position="9"/>
        <end position="80"/>
    </location>
</feature>
<dbReference type="STRING" id="247633.GP2143_01895"/>
<dbReference type="EMBL" id="AAVT01000009">
    <property type="protein sequence ID" value="EAW30256.1"/>
    <property type="molecule type" value="Genomic_DNA"/>
</dbReference>
<evidence type="ECO:0000313" key="3">
    <source>
        <dbReference type="EMBL" id="EAW30256.1"/>
    </source>
</evidence>
<feature type="domain" description="Transcription regulator PadR C-terminal" evidence="2">
    <location>
        <begin position="93"/>
        <end position="175"/>
    </location>
</feature>